<dbReference type="EMBL" id="VDCV01000006">
    <property type="protein sequence ID" value="KAB5552756.1"/>
    <property type="molecule type" value="Genomic_DNA"/>
</dbReference>
<keyword evidence="2" id="KW-1185">Reference proteome</keyword>
<dbReference type="InterPro" id="IPR036691">
    <property type="entry name" value="Endo/exonu/phosph_ase_sf"/>
</dbReference>
<dbReference type="PANTHER" id="PTHR33710">
    <property type="entry name" value="BNAC02G09200D PROTEIN"/>
    <property type="match status" value="1"/>
</dbReference>
<reference evidence="2" key="1">
    <citation type="journal article" date="2019" name="Gigascience">
        <title>De novo genome assembly of the endangered Acer yangbiense, a plant species with extremely small populations endemic to Yunnan Province, China.</title>
        <authorList>
            <person name="Yang J."/>
            <person name="Wariss H.M."/>
            <person name="Tao L."/>
            <person name="Zhang R."/>
            <person name="Yun Q."/>
            <person name="Hollingsworth P."/>
            <person name="Dao Z."/>
            <person name="Luo G."/>
            <person name="Guo H."/>
            <person name="Ma Y."/>
            <person name="Sun W."/>
        </authorList>
    </citation>
    <scope>NUCLEOTIDE SEQUENCE [LARGE SCALE GENOMIC DNA]</scope>
    <source>
        <strain evidence="2">cv. br00</strain>
    </source>
</reference>
<proteinExistence type="predicted"/>
<dbReference type="PANTHER" id="PTHR33710:SF79">
    <property type="entry name" value="OS06G0205337 PROTEIN"/>
    <property type="match status" value="1"/>
</dbReference>
<gene>
    <name evidence="1" type="ORF">DKX38_010067</name>
</gene>
<name>A0A5N5MF60_9ROSI</name>
<evidence type="ECO:0000313" key="2">
    <source>
        <dbReference type="Proteomes" id="UP000326939"/>
    </source>
</evidence>
<evidence type="ECO:0000313" key="1">
    <source>
        <dbReference type="EMBL" id="KAB5552756.1"/>
    </source>
</evidence>
<dbReference type="Proteomes" id="UP000326939">
    <property type="component" value="Chromosome 6"/>
</dbReference>
<dbReference type="AlphaFoldDB" id="A0A5N5MF60"/>
<sequence length="245" mass="28278">MDNFSNCVAQTELIQIPVSGLHFTWHNGRQGEDSILRKIDWAWGNQSLLASWPLVKANFQARIGSDHSPISLSLSPPPPRQKPRFKILNLWADQEGYEDTVKAAWESEVWGNPISRLTSKLRILKGYLKLHHVLRTNCISDKARAAKENWRAAQHHLDNHPDDKEASAREREACYCYHKLSADEECFFRQRLRVQWLKLGDKNTAFFHRSLMHRRARNQIHSLKSETGEEVKDPVAMGGLAVDFF</sequence>
<protein>
    <recommendedName>
        <fullName evidence="3">Endonuclease/exonuclease/phosphatase domain-containing protein</fullName>
    </recommendedName>
</protein>
<organism evidence="1 2">
    <name type="scientific">Salix brachista</name>
    <dbReference type="NCBI Taxonomy" id="2182728"/>
    <lineage>
        <taxon>Eukaryota</taxon>
        <taxon>Viridiplantae</taxon>
        <taxon>Streptophyta</taxon>
        <taxon>Embryophyta</taxon>
        <taxon>Tracheophyta</taxon>
        <taxon>Spermatophyta</taxon>
        <taxon>Magnoliopsida</taxon>
        <taxon>eudicotyledons</taxon>
        <taxon>Gunneridae</taxon>
        <taxon>Pentapetalae</taxon>
        <taxon>rosids</taxon>
        <taxon>fabids</taxon>
        <taxon>Malpighiales</taxon>
        <taxon>Salicaceae</taxon>
        <taxon>Saliceae</taxon>
        <taxon>Salix</taxon>
    </lineage>
</organism>
<comment type="caution">
    <text evidence="1">The sequence shown here is derived from an EMBL/GenBank/DDBJ whole genome shotgun (WGS) entry which is preliminary data.</text>
</comment>
<dbReference type="SUPFAM" id="SSF56219">
    <property type="entry name" value="DNase I-like"/>
    <property type="match status" value="1"/>
</dbReference>
<accession>A0A5N5MF60</accession>
<evidence type="ECO:0008006" key="3">
    <source>
        <dbReference type="Google" id="ProtNLM"/>
    </source>
</evidence>